<dbReference type="InterPro" id="IPR053150">
    <property type="entry name" value="Teicoplanin_resist-assoc"/>
</dbReference>
<reference evidence="3 4" key="1">
    <citation type="submission" date="2018-06" db="EMBL/GenBank/DDBJ databases">
        <title>Noncontiguous genome sequence of Ruminococcaceae bacterium ASD2818.</title>
        <authorList>
            <person name="Chaplin A.V."/>
            <person name="Sokolova S.R."/>
            <person name="Kochetkova T.O."/>
            <person name="Goltsov A.Y."/>
            <person name="Trofimov D.Y."/>
            <person name="Efimov B.A."/>
        </authorList>
    </citation>
    <scope>NUCLEOTIDE SEQUENCE [LARGE SCALE GENOMIC DNA]</scope>
    <source>
        <strain evidence="3 4">ASD2818</strain>
    </source>
</reference>
<feature type="transmembrane region" description="Helical" evidence="1">
    <location>
        <begin position="116"/>
        <end position="134"/>
    </location>
</feature>
<comment type="caution">
    <text evidence="3">The sequence shown here is derived from an EMBL/GenBank/DDBJ whole genome shotgun (WGS) entry which is preliminary data.</text>
</comment>
<sequence length="209" mass="23683">MNEFILKSYELLTVLLPAAAVLFLLRKAYASKRLSLPPGHFLWLVLFAAYIGAIFYLTGAGTVYHISLYGLEIRSAQVNLLPFSREVDFAAYLQNILLFLPLGMLLPLIWPSLRRLSFTVLSGFSLSLLIEASQLLNNRRTDVDDLILNTLGALLGYCLFLLLRPALRRIKYQSAGLFKSEPFLYTGALFLGHFLLFNEFGLARLLYHF</sequence>
<keyword evidence="4" id="KW-1185">Reference proteome</keyword>
<accession>A0A328UML5</accession>
<evidence type="ECO:0000313" key="4">
    <source>
        <dbReference type="Proteomes" id="UP000249377"/>
    </source>
</evidence>
<feature type="transmembrane region" description="Helical" evidence="1">
    <location>
        <begin position="89"/>
        <end position="110"/>
    </location>
</feature>
<evidence type="ECO:0000313" key="3">
    <source>
        <dbReference type="EMBL" id="RAQ30743.1"/>
    </source>
</evidence>
<dbReference type="PANTHER" id="PTHR36834">
    <property type="entry name" value="MEMBRANE PROTEIN-RELATED"/>
    <property type="match status" value="1"/>
</dbReference>
<keyword evidence="1" id="KW-0812">Transmembrane</keyword>
<keyword evidence="1" id="KW-0472">Membrane</keyword>
<proteinExistence type="predicted"/>
<feature type="transmembrane region" description="Helical" evidence="1">
    <location>
        <begin position="146"/>
        <end position="163"/>
    </location>
</feature>
<dbReference type="Proteomes" id="UP000249377">
    <property type="component" value="Unassembled WGS sequence"/>
</dbReference>
<feature type="transmembrane region" description="Helical" evidence="1">
    <location>
        <begin position="183"/>
        <end position="207"/>
    </location>
</feature>
<feature type="domain" description="VanZ-like" evidence="2">
    <location>
        <begin position="47"/>
        <end position="163"/>
    </location>
</feature>
<name>A0A328UML5_9FIRM</name>
<organism evidence="3 4">
    <name type="scientific">Hydrogeniiclostridium mannosilyticum</name>
    <dbReference type="NCBI Taxonomy" id="2764322"/>
    <lineage>
        <taxon>Bacteria</taxon>
        <taxon>Bacillati</taxon>
        <taxon>Bacillota</taxon>
        <taxon>Clostridia</taxon>
        <taxon>Eubacteriales</taxon>
        <taxon>Acutalibacteraceae</taxon>
        <taxon>Hydrogeniiclostridium</taxon>
    </lineage>
</organism>
<dbReference type="PANTHER" id="PTHR36834:SF2">
    <property type="entry name" value="MEMBRANE PROTEIN"/>
    <property type="match status" value="1"/>
</dbReference>
<protein>
    <submittedName>
        <fullName evidence="3">VanZ family protein</fullName>
    </submittedName>
</protein>
<dbReference type="RefSeq" id="WP_112331937.1">
    <property type="nucleotide sequence ID" value="NZ_QLYR01000001.1"/>
</dbReference>
<keyword evidence="1" id="KW-1133">Transmembrane helix</keyword>
<dbReference type="Pfam" id="PF04892">
    <property type="entry name" value="VanZ"/>
    <property type="match status" value="1"/>
</dbReference>
<dbReference type="InterPro" id="IPR006976">
    <property type="entry name" value="VanZ-like"/>
</dbReference>
<feature type="transmembrane region" description="Helical" evidence="1">
    <location>
        <begin position="40"/>
        <end position="68"/>
    </location>
</feature>
<dbReference type="EMBL" id="QLYR01000001">
    <property type="protein sequence ID" value="RAQ30743.1"/>
    <property type="molecule type" value="Genomic_DNA"/>
</dbReference>
<dbReference type="AlphaFoldDB" id="A0A328UML5"/>
<evidence type="ECO:0000259" key="2">
    <source>
        <dbReference type="Pfam" id="PF04892"/>
    </source>
</evidence>
<evidence type="ECO:0000256" key="1">
    <source>
        <dbReference type="SAM" id="Phobius"/>
    </source>
</evidence>
<gene>
    <name evidence="3" type="ORF">DPQ25_04480</name>
</gene>